<evidence type="ECO:0000256" key="3">
    <source>
        <dbReference type="ARBA" id="ARBA00022692"/>
    </source>
</evidence>
<protein>
    <submittedName>
        <fullName evidence="6">Uncharacterized protein</fullName>
    </submittedName>
</protein>
<proteinExistence type="predicted"/>
<dbReference type="InterPro" id="IPR001991">
    <property type="entry name" value="Na-dicarboxylate_symporter"/>
</dbReference>
<dbReference type="Pfam" id="PF00375">
    <property type="entry name" value="SDF"/>
    <property type="match status" value="1"/>
</dbReference>
<dbReference type="HOGENOM" id="CLU_3274117_0_0_9"/>
<sequence>MPAESIALFASIDWFVGMLRTVANVIGDVTTAVIIDHEEAG</sequence>
<dbReference type="Proteomes" id="UP000004470">
    <property type="component" value="Unassembled WGS sequence"/>
</dbReference>
<comment type="caution">
    <text evidence="6">The sequence shown here is derived from an EMBL/GenBank/DDBJ whole genome shotgun (WGS) entry which is preliminary data.</text>
</comment>
<dbReference type="SUPFAM" id="SSF118215">
    <property type="entry name" value="Proton glutamate symport protein"/>
    <property type="match status" value="1"/>
</dbReference>
<comment type="subcellular location">
    <subcellularLocation>
        <location evidence="1">Membrane</location>
        <topology evidence="1">Multi-pass membrane protein</topology>
    </subcellularLocation>
</comment>
<dbReference type="GO" id="GO:0016020">
    <property type="term" value="C:membrane"/>
    <property type="evidence" value="ECO:0007669"/>
    <property type="project" value="UniProtKB-SubCell"/>
</dbReference>
<keyword evidence="5" id="KW-0472">Membrane</keyword>
<dbReference type="InterPro" id="IPR036458">
    <property type="entry name" value="Na:dicarbo_symporter_sf"/>
</dbReference>
<evidence type="ECO:0000313" key="6">
    <source>
        <dbReference type="EMBL" id="EFL96416.1"/>
    </source>
</evidence>
<dbReference type="AlphaFoldDB" id="E0NDU5"/>
<dbReference type="EMBL" id="AEEG01000002">
    <property type="protein sequence ID" value="EFL96416.1"/>
    <property type="molecule type" value="Genomic_DNA"/>
</dbReference>
<dbReference type="Gene3D" id="1.10.3860.10">
    <property type="entry name" value="Sodium:dicarboxylate symporter"/>
    <property type="match status" value="1"/>
</dbReference>
<gene>
    <name evidence="6" type="ORF">HMPREF0623_0467</name>
</gene>
<keyword evidence="2" id="KW-0813">Transport</keyword>
<keyword evidence="7" id="KW-1185">Reference proteome</keyword>
<accession>E0NDU5</accession>
<evidence type="ECO:0000256" key="1">
    <source>
        <dbReference type="ARBA" id="ARBA00004141"/>
    </source>
</evidence>
<evidence type="ECO:0000256" key="2">
    <source>
        <dbReference type="ARBA" id="ARBA00022448"/>
    </source>
</evidence>
<evidence type="ECO:0000256" key="4">
    <source>
        <dbReference type="ARBA" id="ARBA00022989"/>
    </source>
</evidence>
<evidence type="ECO:0000256" key="5">
    <source>
        <dbReference type="ARBA" id="ARBA00023136"/>
    </source>
</evidence>
<name>E0NDU5_PEDAC</name>
<reference evidence="6" key="1">
    <citation type="submission" date="2010-07" db="EMBL/GenBank/DDBJ databases">
        <authorList>
            <person name="Muzny D."/>
            <person name="Qin X."/>
            <person name="Deng J."/>
            <person name="Jiang H."/>
            <person name="Liu Y."/>
            <person name="Qu J."/>
            <person name="Song X.-Z."/>
            <person name="Zhang L."/>
            <person name="Thornton R."/>
            <person name="Coyle M."/>
            <person name="Francisco L."/>
            <person name="Jackson L."/>
            <person name="Javaid M."/>
            <person name="Korchina V."/>
            <person name="Kovar C."/>
            <person name="Mata R."/>
            <person name="Mathew T."/>
            <person name="Ngo R."/>
            <person name="Nguyen L."/>
            <person name="Nguyen N."/>
            <person name="Okwuonu G."/>
            <person name="Ongeri F."/>
            <person name="Pham C."/>
            <person name="Simmons D."/>
            <person name="Wilczek-Boney K."/>
            <person name="Hale W."/>
            <person name="Jakkamsetti A."/>
            <person name="Pham P."/>
            <person name="Ruth R."/>
            <person name="San Lucas F."/>
            <person name="Warren J."/>
            <person name="Zhang J."/>
            <person name="Zhao Z."/>
            <person name="Zhou C."/>
            <person name="Zhu D."/>
            <person name="Lee S."/>
            <person name="Bess C."/>
            <person name="Blankenburg K."/>
            <person name="Forbes L."/>
            <person name="Fu Q."/>
            <person name="Gubbala S."/>
            <person name="Hirani K."/>
            <person name="Jayaseelan J.C."/>
            <person name="Lara F."/>
            <person name="Munidasa M."/>
            <person name="Palculict T."/>
            <person name="Patil S."/>
            <person name="Pu L.-L."/>
            <person name="Saada N."/>
            <person name="Tang L."/>
            <person name="Weissenberger G."/>
            <person name="Zhu Y."/>
            <person name="Hemphill L."/>
            <person name="Shang Y."/>
            <person name="Youmans B."/>
            <person name="Ayvaz T."/>
            <person name="Ross M."/>
            <person name="Santibanez J."/>
            <person name="Aqrawi P."/>
            <person name="Gross S."/>
            <person name="Joshi V."/>
            <person name="Fowler G."/>
            <person name="Nazareth L."/>
            <person name="Reid J."/>
            <person name="Worley K."/>
            <person name="Petrosino J."/>
            <person name="Highlander S."/>
            <person name="Gibbs R."/>
        </authorList>
    </citation>
    <scope>NUCLEOTIDE SEQUENCE [LARGE SCALE GENOMIC DNA]</scope>
    <source>
        <strain evidence="6">DSM 20284</strain>
    </source>
</reference>
<keyword evidence="3" id="KW-0812">Transmembrane</keyword>
<organism evidence="6 7">
    <name type="scientific">Pediococcus acidilactici DSM 20284</name>
    <dbReference type="NCBI Taxonomy" id="862514"/>
    <lineage>
        <taxon>Bacteria</taxon>
        <taxon>Bacillati</taxon>
        <taxon>Bacillota</taxon>
        <taxon>Bacilli</taxon>
        <taxon>Lactobacillales</taxon>
        <taxon>Lactobacillaceae</taxon>
        <taxon>Pediococcus</taxon>
        <taxon>Pediococcus acidilactici group</taxon>
    </lineage>
</organism>
<keyword evidence="4" id="KW-1133">Transmembrane helix</keyword>
<dbReference type="GO" id="GO:0015293">
    <property type="term" value="F:symporter activity"/>
    <property type="evidence" value="ECO:0007669"/>
    <property type="project" value="InterPro"/>
</dbReference>
<evidence type="ECO:0000313" key="7">
    <source>
        <dbReference type="Proteomes" id="UP000004470"/>
    </source>
</evidence>
<dbReference type="RefSeq" id="WP_004165903.1">
    <property type="nucleotide sequence ID" value="NZ_GL397067.1"/>
</dbReference>